<evidence type="ECO:0000313" key="2">
    <source>
        <dbReference type="EMBL" id="MEQ2578803.1"/>
    </source>
</evidence>
<dbReference type="GO" id="GO:0016757">
    <property type="term" value="F:glycosyltransferase activity"/>
    <property type="evidence" value="ECO:0007669"/>
    <property type="project" value="UniProtKB-KW"/>
</dbReference>
<dbReference type="PANTHER" id="PTHR22916">
    <property type="entry name" value="GLYCOSYLTRANSFERASE"/>
    <property type="match status" value="1"/>
</dbReference>
<dbReference type="Pfam" id="PF00535">
    <property type="entry name" value="Glycos_transf_2"/>
    <property type="match status" value="1"/>
</dbReference>
<reference evidence="2 3" key="1">
    <citation type="submission" date="2024-03" db="EMBL/GenBank/DDBJ databases">
        <title>Human intestinal bacterial collection.</title>
        <authorList>
            <person name="Pauvert C."/>
            <person name="Hitch T.C.A."/>
            <person name="Clavel T."/>
        </authorList>
    </citation>
    <scope>NUCLEOTIDE SEQUENCE [LARGE SCALE GENOMIC DNA]</scope>
    <source>
        <strain evidence="2 3">CLA-AA-H78B</strain>
    </source>
</reference>
<evidence type="ECO:0000313" key="3">
    <source>
        <dbReference type="Proteomes" id="UP001470288"/>
    </source>
</evidence>
<name>A0ABV1I1J1_9FIRM</name>
<keyword evidence="2" id="KW-0328">Glycosyltransferase</keyword>
<dbReference type="Proteomes" id="UP001470288">
    <property type="component" value="Unassembled WGS sequence"/>
</dbReference>
<feature type="domain" description="Glycosyltransferase 2-like" evidence="1">
    <location>
        <begin position="5"/>
        <end position="138"/>
    </location>
</feature>
<dbReference type="InterPro" id="IPR029044">
    <property type="entry name" value="Nucleotide-diphossugar_trans"/>
</dbReference>
<proteinExistence type="predicted"/>
<protein>
    <submittedName>
        <fullName evidence="2">Glycosyltransferase family 2 protein</fullName>
        <ecNumber evidence="2">2.4.-.-</ecNumber>
    </submittedName>
</protein>
<keyword evidence="2" id="KW-0808">Transferase</keyword>
<dbReference type="EMBL" id="JBBMFC010000012">
    <property type="protein sequence ID" value="MEQ2578803.1"/>
    <property type="molecule type" value="Genomic_DNA"/>
</dbReference>
<dbReference type="PANTHER" id="PTHR22916:SF3">
    <property type="entry name" value="UDP-GLCNAC:BETAGAL BETA-1,3-N-ACETYLGLUCOSAMINYLTRANSFERASE-LIKE PROTEIN 1"/>
    <property type="match status" value="1"/>
</dbReference>
<dbReference type="SUPFAM" id="SSF53448">
    <property type="entry name" value="Nucleotide-diphospho-sugar transferases"/>
    <property type="match status" value="1"/>
</dbReference>
<gene>
    <name evidence="2" type="ORF">WMO62_08120</name>
</gene>
<comment type="caution">
    <text evidence="2">The sequence shown here is derived from an EMBL/GenBank/DDBJ whole genome shotgun (WGS) entry which is preliminary data.</text>
</comment>
<keyword evidence="3" id="KW-1185">Reference proteome</keyword>
<dbReference type="RefSeq" id="WP_349144367.1">
    <property type="nucleotide sequence ID" value="NZ_JBBMFC010000012.1"/>
</dbReference>
<dbReference type="CDD" id="cd00761">
    <property type="entry name" value="Glyco_tranf_GTA_type"/>
    <property type="match status" value="1"/>
</dbReference>
<dbReference type="Gene3D" id="3.90.550.10">
    <property type="entry name" value="Spore Coat Polysaccharide Biosynthesis Protein SpsA, Chain A"/>
    <property type="match status" value="1"/>
</dbReference>
<dbReference type="EC" id="2.4.-.-" evidence="2"/>
<accession>A0ABV1I1J1</accession>
<sequence>MPKLSIYIPVYNGEKYIEKCLDSVINQSYRDVEIYIYNDGSQDNSFSICQWYSEKDTRIILETGENGHSIEKMNEFIQKASGKYIGFVDHDDELALDFFEQMISYLEKTEADCAISSYTYIDEKGNILPWYSPELKTGEILYGRDTFKRFLTSLDIEGFRWNKVYKKEFFIDSKICFVNKFPADIYPEAALLSKINKAVFVGTKGYYYRQSTTSEVAKCRVDNIKGFIDAFSRVMLLGQQVGCKTEAEYYLTWRCINSLFNAVKDYKMYPLEEFKKFCKSTSVREITGNTLPQSLKLLSHKYDKKSFEYRIYIKAMIVYAIFR</sequence>
<organism evidence="2 3">
    <name type="scientific">Hominiventricola aquisgranensis</name>
    <dbReference type="NCBI Taxonomy" id="3133164"/>
    <lineage>
        <taxon>Bacteria</taxon>
        <taxon>Bacillati</taxon>
        <taxon>Bacillota</taxon>
        <taxon>Clostridia</taxon>
        <taxon>Lachnospirales</taxon>
        <taxon>Lachnospiraceae</taxon>
        <taxon>Hominiventricola</taxon>
    </lineage>
</organism>
<dbReference type="InterPro" id="IPR001173">
    <property type="entry name" value="Glyco_trans_2-like"/>
</dbReference>
<evidence type="ECO:0000259" key="1">
    <source>
        <dbReference type="Pfam" id="PF00535"/>
    </source>
</evidence>